<feature type="domain" description="Putative plant transposon protein" evidence="3">
    <location>
        <begin position="504"/>
        <end position="663"/>
    </location>
</feature>
<dbReference type="OrthoDB" id="414945at2759"/>
<dbReference type="Proteomes" id="UP000321393">
    <property type="component" value="Unassembled WGS sequence"/>
</dbReference>
<feature type="domain" description="Reverse transcriptase Ty1/copia-type" evidence="2">
    <location>
        <begin position="1"/>
        <end position="59"/>
    </location>
</feature>
<evidence type="ECO:0000313" key="4">
    <source>
        <dbReference type="EMBL" id="KAA0066728.1"/>
    </source>
</evidence>
<feature type="region of interest" description="Disordered" evidence="1">
    <location>
        <begin position="307"/>
        <end position="396"/>
    </location>
</feature>
<comment type="caution">
    <text evidence="4">The sequence shown here is derived from an EMBL/GenBank/DDBJ whole genome shotgun (WGS) entry which is preliminary data.</text>
</comment>
<name>A0A5A7VG44_CUCMM</name>
<evidence type="ECO:0000259" key="2">
    <source>
        <dbReference type="Pfam" id="PF07727"/>
    </source>
</evidence>
<dbReference type="PANTHER" id="PTHR11439">
    <property type="entry name" value="GAG-POL-RELATED RETROTRANSPOSON"/>
    <property type="match status" value="1"/>
</dbReference>
<dbReference type="PANTHER" id="PTHR11439:SF486">
    <property type="entry name" value="RLK (RECEPTOR-LIKE KINASE) PROTEIN, PUTATIVE-RELATED"/>
    <property type="match status" value="1"/>
</dbReference>
<dbReference type="CDD" id="cd09272">
    <property type="entry name" value="RNase_HI_RT_Ty1"/>
    <property type="match status" value="1"/>
</dbReference>
<accession>A0A5A7VG44</accession>
<evidence type="ECO:0000313" key="5">
    <source>
        <dbReference type="Proteomes" id="UP000321393"/>
    </source>
</evidence>
<dbReference type="EMBL" id="SSTE01000806">
    <property type="protein sequence ID" value="KAA0066728.1"/>
    <property type="molecule type" value="Genomic_DNA"/>
</dbReference>
<sequence length="780" mass="86778">MDVKSAFLNGYLNEEVYVAQPKGFVDSEHPKNVFKLNKALYGLKQAPRAWYELLTVYLRGLVNNFINIMQSEFEMSMVGELSYFLGLQIKQKNDGIFISQEKSIVGSLLYLTASRPDIAYAVGICARYQADPRISHLEAVKKILKYVHGTSDFGMMYSYDTTLTLVRYCDADWAGSGDDRKTEAEYIIAGSGCTQLIWMKNMLHEYGLDQDTMTLYCDNMSAIDISKNPVQHSRTKHIDIRHHFILTRILFAMVNTRKGSYVSQQSEDAPNVTISSPPPVRQARLVSLLFLFLLLCMYKERLSSRLQESLRPESVPEVGESSLPISPAMHVPRAPEVVVSDMDSDDQDDSSSIEGVFIPTPGGPRRSPAIPSGYSPFVHPSRSKSPASKPDVVPAHISGNTTVAHEEQTGVSRNEDHFASFNQDDIPPEDIPPSTNDPTAPSTEGRIESPQPPKRKTQQVRRNITTKTGRKRTPTNIPSVPIDGISFHHEENVQRWKYMVQRRITDELIRELIVNLPDEFSNPSSPDYQTVHIRWFKFVISPTVINGFLGNIVDIDCSPSCPTEILATVLSGGTLSTWPVNGIPAAALSIKYATLHKIGIANWFPSSHASSISAALGTFLYQICNDDKVDTGAFVYNQLLRHVGSFGVKVPIALPRFFSSLLLHLNGAVLTATDAPGPEPKIIVLSYRLFQGSHVSDIDHDVHLTRGPRIFDTTDWDESAEGFYVDRELAARIVNSLTAESRALINSINLLSERRLEVDALICHLKSLAPSTSRQQPSSS</sequence>
<dbReference type="SUPFAM" id="SSF56672">
    <property type="entry name" value="DNA/RNA polymerases"/>
    <property type="match status" value="1"/>
</dbReference>
<dbReference type="InterPro" id="IPR013103">
    <property type="entry name" value="RVT_2"/>
</dbReference>
<dbReference type="InterPro" id="IPR043502">
    <property type="entry name" value="DNA/RNA_pol_sf"/>
</dbReference>
<dbReference type="Pfam" id="PF20167">
    <property type="entry name" value="Transposase_32"/>
    <property type="match status" value="1"/>
</dbReference>
<gene>
    <name evidence="4" type="ORF">E6C27_scaffold271G00650</name>
</gene>
<reference evidence="4 5" key="1">
    <citation type="submission" date="2019-08" db="EMBL/GenBank/DDBJ databases">
        <title>Draft genome sequences of two oriental melons (Cucumis melo L. var makuwa).</title>
        <authorList>
            <person name="Kwon S.-Y."/>
        </authorList>
    </citation>
    <scope>NUCLEOTIDE SEQUENCE [LARGE SCALE GENOMIC DNA]</scope>
    <source>
        <strain evidence="5">cv. SW 3</strain>
        <tissue evidence="4">Leaf</tissue>
    </source>
</reference>
<organism evidence="4 5">
    <name type="scientific">Cucumis melo var. makuwa</name>
    <name type="common">Oriental melon</name>
    <dbReference type="NCBI Taxonomy" id="1194695"/>
    <lineage>
        <taxon>Eukaryota</taxon>
        <taxon>Viridiplantae</taxon>
        <taxon>Streptophyta</taxon>
        <taxon>Embryophyta</taxon>
        <taxon>Tracheophyta</taxon>
        <taxon>Spermatophyta</taxon>
        <taxon>Magnoliopsida</taxon>
        <taxon>eudicotyledons</taxon>
        <taxon>Gunneridae</taxon>
        <taxon>Pentapetalae</taxon>
        <taxon>rosids</taxon>
        <taxon>fabids</taxon>
        <taxon>Cucurbitales</taxon>
        <taxon>Cucurbitaceae</taxon>
        <taxon>Benincaseae</taxon>
        <taxon>Cucumis</taxon>
    </lineage>
</organism>
<feature type="compositionally biased region" description="Polar residues" evidence="1">
    <location>
        <begin position="433"/>
        <end position="442"/>
    </location>
</feature>
<dbReference type="AlphaFoldDB" id="A0A5A7VG44"/>
<evidence type="ECO:0000259" key="3">
    <source>
        <dbReference type="Pfam" id="PF20167"/>
    </source>
</evidence>
<dbReference type="InterPro" id="IPR046796">
    <property type="entry name" value="Transposase_32_dom"/>
</dbReference>
<proteinExistence type="predicted"/>
<evidence type="ECO:0000256" key="1">
    <source>
        <dbReference type="SAM" id="MobiDB-lite"/>
    </source>
</evidence>
<protein>
    <submittedName>
        <fullName evidence="4">Uncharacterized protein</fullName>
    </submittedName>
</protein>
<feature type="region of interest" description="Disordered" evidence="1">
    <location>
        <begin position="418"/>
        <end position="483"/>
    </location>
</feature>
<feature type="compositionally biased region" description="Acidic residues" evidence="1">
    <location>
        <begin position="342"/>
        <end position="351"/>
    </location>
</feature>
<dbReference type="Pfam" id="PF07727">
    <property type="entry name" value="RVT_2"/>
    <property type="match status" value="1"/>
</dbReference>